<reference evidence="2 3" key="1">
    <citation type="submission" date="2023-05" db="EMBL/GenBank/DDBJ databases">
        <title>B98-5 Cell Line De Novo Hybrid Assembly: An Optical Mapping Approach.</title>
        <authorList>
            <person name="Kananen K."/>
            <person name="Auerbach J.A."/>
            <person name="Kautto E."/>
            <person name="Blachly J.S."/>
        </authorList>
    </citation>
    <scope>NUCLEOTIDE SEQUENCE [LARGE SCALE GENOMIC DNA]</scope>
    <source>
        <strain evidence="2">B95-8</strain>
        <tissue evidence="2">Cell line</tissue>
    </source>
</reference>
<dbReference type="EMBL" id="JASSZA010000015">
    <property type="protein sequence ID" value="KAK2092442.1"/>
    <property type="molecule type" value="Genomic_DNA"/>
</dbReference>
<evidence type="ECO:0000256" key="1">
    <source>
        <dbReference type="SAM" id="MobiDB-lite"/>
    </source>
</evidence>
<accession>A0ABQ9U5W2</accession>
<dbReference type="Proteomes" id="UP001266305">
    <property type="component" value="Unassembled WGS sequence"/>
</dbReference>
<sequence>MSAAGAEMGFPRVFTHTTGQPRVIPTGRLGVLSGLRCNPTAFRQCKLSDQLISTKSKSILGSIQEQSVSATEEDPVPQRNSSNKASDYYETVGNEAKMLH</sequence>
<evidence type="ECO:0000313" key="2">
    <source>
        <dbReference type="EMBL" id="KAK2092442.1"/>
    </source>
</evidence>
<proteinExistence type="predicted"/>
<gene>
    <name evidence="2" type="ORF">P7K49_028970</name>
</gene>
<evidence type="ECO:0000313" key="3">
    <source>
        <dbReference type="Proteomes" id="UP001266305"/>
    </source>
</evidence>
<name>A0ABQ9U5W2_SAGOE</name>
<feature type="region of interest" description="Disordered" evidence="1">
    <location>
        <begin position="62"/>
        <end position="100"/>
    </location>
</feature>
<organism evidence="2 3">
    <name type="scientific">Saguinus oedipus</name>
    <name type="common">Cotton-top tamarin</name>
    <name type="synonym">Oedipomidas oedipus</name>
    <dbReference type="NCBI Taxonomy" id="9490"/>
    <lineage>
        <taxon>Eukaryota</taxon>
        <taxon>Metazoa</taxon>
        <taxon>Chordata</taxon>
        <taxon>Craniata</taxon>
        <taxon>Vertebrata</taxon>
        <taxon>Euteleostomi</taxon>
        <taxon>Mammalia</taxon>
        <taxon>Eutheria</taxon>
        <taxon>Euarchontoglires</taxon>
        <taxon>Primates</taxon>
        <taxon>Haplorrhini</taxon>
        <taxon>Platyrrhini</taxon>
        <taxon>Cebidae</taxon>
        <taxon>Callitrichinae</taxon>
        <taxon>Saguinus</taxon>
    </lineage>
</organism>
<comment type="caution">
    <text evidence="2">The sequence shown here is derived from an EMBL/GenBank/DDBJ whole genome shotgun (WGS) entry which is preliminary data.</text>
</comment>
<keyword evidence="3" id="KW-1185">Reference proteome</keyword>
<protein>
    <submittedName>
        <fullName evidence="2">Uncharacterized protein</fullName>
    </submittedName>
</protein>